<name>A0A379MVJ4_9BACT</name>
<dbReference type="OrthoDB" id="9950982at2"/>
<keyword evidence="2" id="KW-1185">Reference proteome</keyword>
<dbReference type="EMBL" id="UGVL01000001">
    <property type="protein sequence ID" value="SUE34789.1"/>
    <property type="molecule type" value="Genomic_DNA"/>
</dbReference>
<accession>A0A379MVJ4</accession>
<sequence length="85" mass="9083">MTTDTTDQSRVVAIKRYTSPNEAWLDADLLRNHGIECSVDGAIGGTVLPFIQGQVSLIVAEADAARAVEIVPGAALPDDNDRHRP</sequence>
<dbReference type="RefSeq" id="WP_027291408.1">
    <property type="nucleotide sequence ID" value="NZ_CALVFX010000001.1"/>
</dbReference>
<protein>
    <submittedName>
        <fullName evidence="1">Uncharacterized protein</fullName>
    </submittedName>
</protein>
<dbReference type="Proteomes" id="UP000255233">
    <property type="component" value="Unassembled WGS sequence"/>
</dbReference>
<proteinExistence type="predicted"/>
<reference evidence="1 2" key="1">
    <citation type="submission" date="2018-06" db="EMBL/GenBank/DDBJ databases">
        <authorList>
            <consortium name="Pathogen Informatics"/>
            <person name="Doyle S."/>
        </authorList>
    </citation>
    <scope>NUCLEOTIDE SEQUENCE [LARGE SCALE GENOMIC DNA]</scope>
    <source>
        <strain evidence="1 2">NCTC11190</strain>
    </source>
</reference>
<evidence type="ECO:0000313" key="1">
    <source>
        <dbReference type="EMBL" id="SUE34789.1"/>
    </source>
</evidence>
<dbReference type="AlphaFoldDB" id="A0A379MVJ4"/>
<gene>
    <name evidence="1" type="ORF">NCTC11190_02022</name>
</gene>
<dbReference type="STRING" id="880526.GCA_000427365_01796"/>
<organism evidence="1 2">
    <name type="scientific">Rikenella microfusus</name>
    <dbReference type="NCBI Taxonomy" id="28139"/>
    <lineage>
        <taxon>Bacteria</taxon>
        <taxon>Pseudomonadati</taxon>
        <taxon>Bacteroidota</taxon>
        <taxon>Bacteroidia</taxon>
        <taxon>Bacteroidales</taxon>
        <taxon>Rikenellaceae</taxon>
        <taxon>Rikenella</taxon>
    </lineage>
</organism>
<evidence type="ECO:0000313" key="2">
    <source>
        <dbReference type="Proteomes" id="UP000255233"/>
    </source>
</evidence>